<proteinExistence type="predicted"/>
<dbReference type="OrthoDB" id="9803916at2"/>
<dbReference type="Proteomes" id="UP000231092">
    <property type="component" value="Unassembled WGS sequence"/>
</dbReference>
<protein>
    <submittedName>
        <fullName evidence="3">Beta-lactamase family protein</fullName>
    </submittedName>
</protein>
<sequence length="235" mass="27021">MELHFLGSGSAFYPLYKNTSAYFELNNDLYLIDCGETVFEALLSLVELEQYREIYVVITHLHADHVGSLASLISYTYCMLDKKQVTVIHPKSAIVQLLSLMGIGREFYRYIDAYDGSNVEFEAIQVQHVDNMECFGYVIKVNGETIYFSGDSSHLPQRILEDFKKGEIKTIYHDTSTHDSDYATHCYYGKLEAWIPHEMRKRVFCMHLDSDCRELLEGKGFSVVNVDGDSYAEPR</sequence>
<evidence type="ECO:0000313" key="4">
    <source>
        <dbReference type="Proteomes" id="UP000231092"/>
    </source>
</evidence>
<dbReference type="InterPro" id="IPR001279">
    <property type="entry name" value="Metallo-B-lactamas"/>
</dbReference>
<dbReference type="Gene3D" id="3.60.15.10">
    <property type="entry name" value="Ribonuclease Z/Hydroxyacylglutathione hydrolase-like"/>
    <property type="match status" value="1"/>
</dbReference>
<dbReference type="PANTHER" id="PTHR46018">
    <property type="entry name" value="ZINC PHOSPHODIESTERASE ELAC PROTEIN 1"/>
    <property type="match status" value="1"/>
</dbReference>
<keyword evidence="1" id="KW-0255">Endonuclease</keyword>
<dbReference type="Pfam" id="PF23023">
    <property type="entry name" value="Anti-Pycsar_Apyc1"/>
    <property type="match status" value="2"/>
</dbReference>
<feature type="domain" description="Metallo-beta-lactamase" evidence="2">
    <location>
        <begin position="17"/>
        <end position="207"/>
    </location>
</feature>
<name>A0A2M8Z0S1_9FIRM</name>
<dbReference type="AlphaFoldDB" id="A0A2M8Z0S1"/>
<evidence type="ECO:0000259" key="2">
    <source>
        <dbReference type="SMART" id="SM00849"/>
    </source>
</evidence>
<accession>A0A2M8Z0S1</accession>
<dbReference type="PANTHER" id="PTHR46018:SF2">
    <property type="entry name" value="ZINC PHOSPHODIESTERASE ELAC PROTEIN 1"/>
    <property type="match status" value="1"/>
</dbReference>
<keyword evidence="1" id="KW-0378">Hydrolase</keyword>
<dbReference type="InterPro" id="IPR036866">
    <property type="entry name" value="RibonucZ/Hydroxyglut_hydro"/>
</dbReference>
<dbReference type="RefSeq" id="WP_100303734.1">
    <property type="nucleotide sequence ID" value="NZ_PGET01000001.1"/>
</dbReference>
<evidence type="ECO:0000256" key="1">
    <source>
        <dbReference type="ARBA" id="ARBA00022759"/>
    </source>
</evidence>
<evidence type="ECO:0000313" key="3">
    <source>
        <dbReference type="EMBL" id="PJJ27051.1"/>
    </source>
</evidence>
<dbReference type="EMBL" id="PGET01000001">
    <property type="protein sequence ID" value="PJJ27051.1"/>
    <property type="molecule type" value="Genomic_DNA"/>
</dbReference>
<reference evidence="3 4" key="1">
    <citation type="submission" date="2017-11" db="EMBL/GenBank/DDBJ databases">
        <title>Understudied soil microbes with underappreciated capabilities: Untangling the Clostridium saccharolyticum group.</title>
        <authorList>
            <person name="Leschine S."/>
        </authorList>
    </citation>
    <scope>NUCLEOTIDE SEQUENCE [LARGE SCALE GENOMIC DNA]</scope>
    <source>
        <strain evidence="3 4">18A</strain>
    </source>
</reference>
<dbReference type="GO" id="GO:0042781">
    <property type="term" value="F:3'-tRNA processing endoribonuclease activity"/>
    <property type="evidence" value="ECO:0007669"/>
    <property type="project" value="TreeGrafter"/>
</dbReference>
<dbReference type="SMART" id="SM00849">
    <property type="entry name" value="Lactamase_B"/>
    <property type="match status" value="1"/>
</dbReference>
<organism evidence="3 4">
    <name type="scientific">[Clostridium] celerecrescens 18A</name>
    <dbReference type="NCBI Taxonomy" id="1286362"/>
    <lineage>
        <taxon>Bacteria</taxon>
        <taxon>Bacillati</taxon>
        <taxon>Bacillota</taxon>
        <taxon>Clostridia</taxon>
        <taxon>Lachnospirales</taxon>
        <taxon>Lachnospiraceae</taxon>
        <taxon>Lacrimispora</taxon>
    </lineage>
</organism>
<keyword evidence="1" id="KW-0540">Nuclease</keyword>
<gene>
    <name evidence="3" type="ORF">H171_0499</name>
</gene>
<comment type="caution">
    <text evidence="3">The sequence shown here is derived from an EMBL/GenBank/DDBJ whole genome shotgun (WGS) entry which is preliminary data.</text>
</comment>
<dbReference type="SUPFAM" id="SSF56281">
    <property type="entry name" value="Metallo-hydrolase/oxidoreductase"/>
    <property type="match status" value="1"/>
</dbReference>